<keyword evidence="3" id="KW-1185">Reference proteome</keyword>
<dbReference type="EMBL" id="VXIV02003105">
    <property type="protein sequence ID" value="KAF6021173.1"/>
    <property type="molecule type" value="Genomic_DNA"/>
</dbReference>
<organism evidence="2 3">
    <name type="scientific">Bugula neritina</name>
    <name type="common">Brown bryozoan</name>
    <name type="synonym">Sertularia neritina</name>
    <dbReference type="NCBI Taxonomy" id="10212"/>
    <lineage>
        <taxon>Eukaryota</taxon>
        <taxon>Metazoa</taxon>
        <taxon>Spiralia</taxon>
        <taxon>Lophotrochozoa</taxon>
        <taxon>Bryozoa</taxon>
        <taxon>Gymnolaemata</taxon>
        <taxon>Cheilostomatida</taxon>
        <taxon>Flustrina</taxon>
        <taxon>Buguloidea</taxon>
        <taxon>Bugulidae</taxon>
        <taxon>Bugula</taxon>
    </lineage>
</organism>
<dbReference type="AlphaFoldDB" id="A0A7J7J505"/>
<dbReference type="Proteomes" id="UP000593567">
    <property type="component" value="Unassembled WGS sequence"/>
</dbReference>
<name>A0A7J7J505_BUGNE</name>
<keyword evidence="1" id="KW-0472">Membrane</keyword>
<feature type="transmembrane region" description="Helical" evidence="1">
    <location>
        <begin position="12"/>
        <end position="41"/>
    </location>
</feature>
<protein>
    <submittedName>
        <fullName evidence="2">Uncharacterized protein</fullName>
    </submittedName>
</protein>
<keyword evidence="1" id="KW-0812">Transmembrane</keyword>
<sequence length="81" mass="9702">MFYIVKVLVDHVWLFPIVFLHLLIIFLQYCSGYITIISIRFNIDYVHALYVSPLTMKKTGIFYYSFTLCWFRAPAYIVSTY</sequence>
<reference evidence="2" key="1">
    <citation type="submission" date="2020-06" db="EMBL/GenBank/DDBJ databases">
        <title>Draft genome of Bugula neritina, a colonial animal packing powerful symbionts and potential medicines.</title>
        <authorList>
            <person name="Rayko M."/>
        </authorList>
    </citation>
    <scope>NUCLEOTIDE SEQUENCE [LARGE SCALE GENOMIC DNA]</scope>
    <source>
        <strain evidence="2">Kwan_BN1</strain>
    </source>
</reference>
<gene>
    <name evidence="2" type="ORF">EB796_020519</name>
</gene>
<keyword evidence="1" id="KW-1133">Transmembrane helix</keyword>
<evidence type="ECO:0000313" key="3">
    <source>
        <dbReference type="Proteomes" id="UP000593567"/>
    </source>
</evidence>
<comment type="caution">
    <text evidence="2">The sequence shown here is derived from an EMBL/GenBank/DDBJ whole genome shotgun (WGS) entry which is preliminary data.</text>
</comment>
<accession>A0A7J7J505</accession>
<proteinExistence type="predicted"/>
<evidence type="ECO:0000256" key="1">
    <source>
        <dbReference type="SAM" id="Phobius"/>
    </source>
</evidence>
<evidence type="ECO:0000313" key="2">
    <source>
        <dbReference type="EMBL" id="KAF6021173.1"/>
    </source>
</evidence>